<dbReference type="Pfam" id="PF00578">
    <property type="entry name" value="AhpC-TSA"/>
    <property type="match status" value="1"/>
</dbReference>
<dbReference type="InterPro" id="IPR050553">
    <property type="entry name" value="Thioredoxin_ResA/DsbE_sf"/>
</dbReference>
<evidence type="ECO:0000256" key="2">
    <source>
        <dbReference type="ARBA" id="ARBA00022748"/>
    </source>
</evidence>
<proteinExistence type="predicted"/>
<keyword evidence="2" id="KW-0201">Cytochrome c-type biogenesis</keyword>
<gene>
    <name evidence="6" type="ORF">ACFQZW_02550</name>
</gene>
<comment type="caution">
    <text evidence="6">The sequence shown here is derived from an EMBL/GenBank/DDBJ whole genome shotgun (WGS) entry which is preliminary data.</text>
</comment>
<dbReference type="InterPro" id="IPR000866">
    <property type="entry name" value="AhpC/TSA"/>
</dbReference>
<dbReference type="CDD" id="cd02966">
    <property type="entry name" value="TlpA_like_family"/>
    <property type="match status" value="1"/>
</dbReference>
<organism evidence="6 7">
    <name type="scientific">Lutibacter aestuarii</name>
    <dbReference type="NCBI Taxonomy" id="861111"/>
    <lineage>
        <taxon>Bacteria</taxon>
        <taxon>Pseudomonadati</taxon>
        <taxon>Bacteroidota</taxon>
        <taxon>Flavobacteriia</taxon>
        <taxon>Flavobacteriales</taxon>
        <taxon>Flavobacteriaceae</taxon>
        <taxon>Lutibacter</taxon>
    </lineage>
</organism>
<comment type="subcellular location">
    <subcellularLocation>
        <location evidence="1">Cell envelope</location>
    </subcellularLocation>
</comment>
<dbReference type="Proteomes" id="UP001597032">
    <property type="component" value="Unassembled WGS sequence"/>
</dbReference>
<keyword evidence="7" id="KW-1185">Reference proteome</keyword>
<protein>
    <submittedName>
        <fullName evidence="6">TlpA family protein disulfide reductase</fullName>
    </submittedName>
</protein>
<evidence type="ECO:0000256" key="3">
    <source>
        <dbReference type="ARBA" id="ARBA00023157"/>
    </source>
</evidence>
<dbReference type="PANTHER" id="PTHR42852:SF6">
    <property type="entry name" value="THIOL:DISULFIDE INTERCHANGE PROTEIN DSBE"/>
    <property type="match status" value="1"/>
</dbReference>
<dbReference type="EMBL" id="JBHTIC010000005">
    <property type="protein sequence ID" value="MFD0760953.1"/>
    <property type="molecule type" value="Genomic_DNA"/>
</dbReference>
<evidence type="ECO:0000259" key="5">
    <source>
        <dbReference type="PROSITE" id="PS51352"/>
    </source>
</evidence>
<dbReference type="RefSeq" id="WP_372801121.1">
    <property type="nucleotide sequence ID" value="NZ_JBHTIC010000005.1"/>
</dbReference>
<dbReference type="PROSITE" id="PS51257">
    <property type="entry name" value="PROKAR_LIPOPROTEIN"/>
    <property type="match status" value="1"/>
</dbReference>
<keyword evidence="3" id="KW-1015">Disulfide bond</keyword>
<feature type="domain" description="Thioredoxin" evidence="5">
    <location>
        <begin position="193"/>
        <end position="337"/>
    </location>
</feature>
<evidence type="ECO:0000256" key="1">
    <source>
        <dbReference type="ARBA" id="ARBA00004196"/>
    </source>
</evidence>
<sequence>MRNIIGILAVFIAISCGKEEVKDYAKIEGKVKISNLDKFTIQGKNYSKDVIVNKDGSFSDTLKVEEGVFAISNGNDRVTLFLKNGYNLDIEFKGEKFSNGVTFKGEGSVTNNFIENKRSFYTSDFANPNSYFQLDKEQFEARLSEAKTLLKEYKDNAPNLDSIIVKMDDRNDQMFFGYIESNYERMHESMARLGKGKISPKFENYENFAGGTTSLDDLKGKYVYIDVWATWCAPCKAEIPHLKSLEKQYHGKNIEFVSISVDKQDAYETWKQMVKDEELGGIQLYADNNFESKFIAEYGINAIPRFILIDPDGKIVQADAPRPSSPNLKDLFTELGI</sequence>
<evidence type="ECO:0000256" key="4">
    <source>
        <dbReference type="ARBA" id="ARBA00023284"/>
    </source>
</evidence>
<evidence type="ECO:0000313" key="6">
    <source>
        <dbReference type="EMBL" id="MFD0760953.1"/>
    </source>
</evidence>
<dbReference type="SUPFAM" id="SSF52833">
    <property type="entry name" value="Thioredoxin-like"/>
    <property type="match status" value="1"/>
</dbReference>
<dbReference type="PANTHER" id="PTHR42852">
    <property type="entry name" value="THIOL:DISULFIDE INTERCHANGE PROTEIN DSBE"/>
    <property type="match status" value="1"/>
</dbReference>
<dbReference type="InterPro" id="IPR036249">
    <property type="entry name" value="Thioredoxin-like_sf"/>
</dbReference>
<name>A0ABW2Z4T9_9FLAO</name>
<evidence type="ECO:0000313" key="7">
    <source>
        <dbReference type="Proteomes" id="UP001597032"/>
    </source>
</evidence>
<accession>A0ABW2Z4T9</accession>
<dbReference type="PROSITE" id="PS51352">
    <property type="entry name" value="THIOREDOXIN_2"/>
    <property type="match status" value="1"/>
</dbReference>
<dbReference type="InterPro" id="IPR013766">
    <property type="entry name" value="Thioredoxin_domain"/>
</dbReference>
<reference evidence="7" key="1">
    <citation type="journal article" date="2019" name="Int. J. Syst. Evol. Microbiol.">
        <title>The Global Catalogue of Microorganisms (GCM) 10K type strain sequencing project: providing services to taxonomists for standard genome sequencing and annotation.</title>
        <authorList>
            <consortium name="The Broad Institute Genomics Platform"/>
            <consortium name="The Broad Institute Genome Sequencing Center for Infectious Disease"/>
            <person name="Wu L."/>
            <person name="Ma J."/>
        </authorList>
    </citation>
    <scope>NUCLEOTIDE SEQUENCE [LARGE SCALE GENOMIC DNA]</scope>
    <source>
        <strain evidence="7">CCUG 60022</strain>
    </source>
</reference>
<keyword evidence="4" id="KW-0676">Redox-active center</keyword>
<dbReference type="Gene3D" id="3.40.30.10">
    <property type="entry name" value="Glutaredoxin"/>
    <property type="match status" value="1"/>
</dbReference>